<keyword evidence="1" id="KW-0805">Transcription regulation</keyword>
<dbReference type="AlphaFoldDB" id="A0A1H1AX60"/>
<dbReference type="InterPro" id="IPR000524">
    <property type="entry name" value="Tscrpt_reg_HTH_GntR"/>
</dbReference>
<name>A0A1H1AX60_9MICC</name>
<dbReference type="Gene3D" id="3.40.1410.10">
    <property type="entry name" value="Chorismate lyase-like"/>
    <property type="match status" value="1"/>
</dbReference>
<evidence type="ECO:0000256" key="1">
    <source>
        <dbReference type="ARBA" id="ARBA00023015"/>
    </source>
</evidence>
<evidence type="ECO:0000256" key="4">
    <source>
        <dbReference type="SAM" id="MobiDB-lite"/>
    </source>
</evidence>
<evidence type="ECO:0000256" key="3">
    <source>
        <dbReference type="ARBA" id="ARBA00023163"/>
    </source>
</evidence>
<dbReference type="SUPFAM" id="SSF64288">
    <property type="entry name" value="Chorismate lyase-like"/>
    <property type="match status" value="1"/>
</dbReference>
<organism evidence="6 7">
    <name type="scientific">Crystallibacter crystallopoietes</name>
    <dbReference type="NCBI Taxonomy" id="37928"/>
    <lineage>
        <taxon>Bacteria</taxon>
        <taxon>Bacillati</taxon>
        <taxon>Actinomycetota</taxon>
        <taxon>Actinomycetes</taxon>
        <taxon>Micrococcales</taxon>
        <taxon>Micrococcaceae</taxon>
        <taxon>Crystallibacter</taxon>
    </lineage>
</organism>
<keyword evidence="2" id="KW-0238">DNA-binding</keyword>
<dbReference type="RefSeq" id="WP_236777282.1">
    <property type="nucleotide sequence ID" value="NZ_CP018863.1"/>
</dbReference>
<dbReference type="Pfam" id="PF07702">
    <property type="entry name" value="UTRA"/>
    <property type="match status" value="1"/>
</dbReference>
<dbReference type="InterPro" id="IPR036388">
    <property type="entry name" value="WH-like_DNA-bd_sf"/>
</dbReference>
<protein>
    <submittedName>
        <fullName evidence="6">Transcriptional regulator, GntR family</fullName>
    </submittedName>
</protein>
<dbReference type="PROSITE" id="PS50949">
    <property type="entry name" value="HTH_GNTR"/>
    <property type="match status" value="1"/>
</dbReference>
<dbReference type="SUPFAM" id="SSF46785">
    <property type="entry name" value="Winged helix' DNA-binding domain"/>
    <property type="match status" value="1"/>
</dbReference>
<dbReference type="InterPro" id="IPR028978">
    <property type="entry name" value="Chorismate_lyase_/UTRA_dom_sf"/>
</dbReference>
<dbReference type="GO" id="GO:0003700">
    <property type="term" value="F:DNA-binding transcription factor activity"/>
    <property type="evidence" value="ECO:0007669"/>
    <property type="project" value="InterPro"/>
</dbReference>
<dbReference type="InterPro" id="IPR011663">
    <property type="entry name" value="UTRA"/>
</dbReference>
<dbReference type="GO" id="GO:0003677">
    <property type="term" value="F:DNA binding"/>
    <property type="evidence" value="ECO:0007669"/>
    <property type="project" value="UniProtKB-KW"/>
</dbReference>
<evidence type="ECO:0000313" key="7">
    <source>
        <dbReference type="Proteomes" id="UP000181917"/>
    </source>
</evidence>
<evidence type="ECO:0000259" key="5">
    <source>
        <dbReference type="PROSITE" id="PS50949"/>
    </source>
</evidence>
<dbReference type="SMART" id="SM00866">
    <property type="entry name" value="UTRA"/>
    <property type="match status" value="1"/>
</dbReference>
<sequence length="256" mass="27647">MTGQDQAKPSASEPGGTAPATPLWEAISRDLHRRLQKGEFSTGFPGELALANEYGASRGSIRAALRPLREAGLVTAQRGRKPVALPQVVAGKSTAYGPVYSLFATLQEAGMEHYSDVLAQEVEQNEAVAQRLMLAADEPLFHLSRRRYADDVPLALDDVWLPAEQVGPLLERDFSNTALYQELEEACGISLDGGEERLTAVIATEEQARSLQCAADTALLLIDRVGYAGGRPLEYRRSYIVGGDFAVSTSFGARNP</sequence>
<dbReference type="InterPro" id="IPR050679">
    <property type="entry name" value="Bact_HTH_transcr_reg"/>
</dbReference>
<keyword evidence="7" id="KW-1185">Reference proteome</keyword>
<reference evidence="6 7" key="1">
    <citation type="submission" date="2016-10" db="EMBL/GenBank/DDBJ databases">
        <authorList>
            <person name="de Groot N.N."/>
        </authorList>
    </citation>
    <scope>NUCLEOTIDE SEQUENCE [LARGE SCALE GENOMIC DNA]</scope>
    <source>
        <strain evidence="6 7">DSM 20117</strain>
    </source>
</reference>
<dbReference type="Gene3D" id="1.10.10.10">
    <property type="entry name" value="Winged helix-like DNA-binding domain superfamily/Winged helix DNA-binding domain"/>
    <property type="match status" value="1"/>
</dbReference>
<dbReference type="InterPro" id="IPR036390">
    <property type="entry name" value="WH_DNA-bd_sf"/>
</dbReference>
<evidence type="ECO:0000313" key="6">
    <source>
        <dbReference type="EMBL" id="SDQ44121.1"/>
    </source>
</evidence>
<proteinExistence type="predicted"/>
<feature type="region of interest" description="Disordered" evidence="4">
    <location>
        <begin position="1"/>
        <end position="22"/>
    </location>
</feature>
<dbReference type="EMBL" id="FNKH01000002">
    <property type="protein sequence ID" value="SDQ44121.1"/>
    <property type="molecule type" value="Genomic_DNA"/>
</dbReference>
<feature type="domain" description="HTH gntR-type" evidence="5">
    <location>
        <begin position="21"/>
        <end position="88"/>
    </location>
</feature>
<dbReference type="GO" id="GO:0045892">
    <property type="term" value="P:negative regulation of DNA-templated transcription"/>
    <property type="evidence" value="ECO:0007669"/>
    <property type="project" value="TreeGrafter"/>
</dbReference>
<accession>A0A1H1AX60</accession>
<dbReference type="STRING" id="37928.SAMN04489742_1125"/>
<dbReference type="PANTHER" id="PTHR44846:SF1">
    <property type="entry name" value="MANNOSYL-D-GLYCERATE TRANSPORT_METABOLISM SYSTEM REPRESSOR MNGR-RELATED"/>
    <property type="match status" value="1"/>
</dbReference>
<evidence type="ECO:0000256" key="2">
    <source>
        <dbReference type="ARBA" id="ARBA00023125"/>
    </source>
</evidence>
<dbReference type="PANTHER" id="PTHR44846">
    <property type="entry name" value="MANNOSYL-D-GLYCERATE TRANSPORT/METABOLISM SYSTEM REPRESSOR MNGR-RELATED"/>
    <property type="match status" value="1"/>
</dbReference>
<dbReference type="Proteomes" id="UP000181917">
    <property type="component" value="Unassembled WGS sequence"/>
</dbReference>
<dbReference type="Pfam" id="PF00392">
    <property type="entry name" value="GntR"/>
    <property type="match status" value="1"/>
</dbReference>
<keyword evidence="3" id="KW-0804">Transcription</keyword>
<gene>
    <name evidence="6" type="ORF">SAMN04489742_1125</name>
</gene>
<dbReference type="PRINTS" id="PR00035">
    <property type="entry name" value="HTHGNTR"/>
</dbReference>